<dbReference type="InterPro" id="IPR032397">
    <property type="entry name" value="RHD_dimer"/>
</dbReference>
<dbReference type="InterPro" id="IPR000451">
    <property type="entry name" value="NFkB/Dor"/>
</dbReference>
<dbReference type="Pfam" id="PF16179">
    <property type="entry name" value="RHD_dimer"/>
    <property type="match status" value="1"/>
</dbReference>
<dbReference type="Pfam" id="PF00554">
    <property type="entry name" value="RHD_DNA_bind"/>
    <property type="match status" value="1"/>
</dbReference>
<dbReference type="GO" id="GO:0038061">
    <property type="term" value="P:non-canonical NF-kappaB signal transduction"/>
    <property type="evidence" value="ECO:0007669"/>
    <property type="project" value="TreeGrafter"/>
</dbReference>
<evidence type="ECO:0000256" key="7">
    <source>
        <dbReference type="SAM" id="MobiDB-lite"/>
    </source>
</evidence>
<keyword evidence="2" id="KW-0805">Transcription regulation</keyword>
<dbReference type="EMBL" id="JAGXEW010000056">
    <property type="protein sequence ID" value="KAK1150813.1"/>
    <property type="molecule type" value="Genomic_DNA"/>
</dbReference>
<dbReference type="Gene3D" id="2.60.40.340">
    <property type="entry name" value="Rel homology domain (RHD), DNA-binding domain"/>
    <property type="match status" value="1"/>
</dbReference>
<dbReference type="AlphaFoldDB" id="A0AAD8FPQ7"/>
<evidence type="ECO:0000256" key="4">
    <source>
        <dbReference type="ARBA" id="ARBA00023159"/>
    </source>
</evidence>
<feature type="domain" description="RHD" evidence="8">
    <location>
        <begin position="158"/>
        <end position="335"/>
    </location>
</feature>
<dbReference type="GO" id="GO:0034097">
    <property type="term" value="P:response to cytokine"/>
    <property type="evidence" value="ECO:0007669"/>
    <property type="project" value="TreeGrafter"/>
</dbReference>
<evidence type="ECO:0000313" key="10">
    <source>
        <dbReference type="Proteomes" id="UP001230051"/>
    </source>
</evidence>
<protein>
    <submittedName>
        <fullName evidence="9">Embryonic polarity protein dorsal-like isoform X1</fullName>
    </submittedName>
</protein>
<dbReference type="GO" id="GO:0000978">
    <property type="term" value="F:RNA polymerase II cis-regulatory region sequence-specific DNA binding"/>
    <property type="evidence" value="ECO:0007669"/>
    <property type="project" value="TreeGrafter"/>
</dbReference>
<keyword evidence="3" id="KW-0090">Biological rhythms</keyword>
<dbReference type="Gene3D" id="2.60.40.10">
    <property type="entry name" value="Immunoglobulins"/>
    <property type="match status" value="1"/>
</dbReference>
<feature type="region of interest" description="Disordered" evidence="7">
    <location>
        <begin position="1"/>
        <end position="38"/>
    </location>
</feature>
<accession>A0AAD8FPQ7</accession>
<dbReference type="GO" id="GO:0006954">
    <property type="term" value="P:inflammatory response"/>
    <property type="evidence" value="ECO:0007669"/>
    <property type="project" value="TreeGrafter"/>
</dbReference>
<sequence>MKNMSGGDGDPGTPHTDDSSTNAADHGAPQMQDPDAELELINEYINEDKGLRQILPGPPPPPFSLLETVTTSQLIPRSTKAVGSPQPQPIGNGILSHHSIGQVVTGGAGMKRRSGASQPPQQVTRCTALRSGSRRLVQREGPALPCGDTCTRGLEEFLNLPKLLITEQPKQRGCCCYECEGRSAGSILGESSSEQNKTLPSIEVQGCIQQVKKVKVTVSLVCRDIPYRPHPHSLVGKDCEDGICVVSFSPRTNRKHSFANLGIQCVRRREVRPALEKRRSQGIDPFNTAQSRSIDDVEMNVVRLCFQCEVLFDSGRKTNLTPVVSEPVFDKKATTTSELKINRLNTSQGPCSGKTEIYLLCDKVQKDDIEIIFSLEGWEAKAEFAQTDVHRQIAIVFKAPPFSDLDITKEVEVNVQLRRVSDHMDSEPVKYTYLPENQDPYDVNRKRKIARSKLKVEIDDTDQTVHLPGHFPASDWSARHPPNHFPNINQSDNVFLEDAFNSYLDEPTLQLRDNLTPESDLPTWTLLENQEMQDYNDIQLGVENNMGLTATMNMCIHALGKTNDFFNQPLAYFDPSFQPQPVMDHQFQACPNYNLSMNGNNELGLGQGRFAGFLEQNHRDTEEEKNTKMEEETEKL</sequence>
<dbReference type="SUPFAM" id="SSF49417">
    <property type="entry name" value="p53-like transcription factors"/>
    <property type="match status" value="1"/>
</dbReference>
<dbReference type="InterPro" id="IPR008967">
    <property type="entry name" value="p53-like_TF_DNA-bd_sf"/>
</dbReference>
<evidence type="ECO:0000256" key="3">
    <source>
        <dbReference type="ARBA" id="ARBA00023108"/>
    </source>
</evidence>
<comment type="caution">
    <text evidence="9">The sequence shown here is derived from an EMBL/GenBank/DDBJ whole genome shotgun (WGS) entry which is preliminary data.</text>
</comment>
<evidence type="ECO:0000259" key="8">
    <source>
        <dbReference type="PROSITE" id="PS50254"/>
    </source>
</evidence>
<dbReference type="GO" id="GO:0030098">
    <property type="term" value="P:lymphocyte differentiation"/>
    <property type="evidence" value="ECO:0007669"/>
    <property type="project" value="UniProtKB-ARBA"/>
</dbReference>
<dbReference type="GO" id="GO:0045087">
    <property type="term" value="P:innate immune response"/>
    <property type="evidence" value="ECO:0007669"/>
    <property type="project" value="TreeGrafter"/>
</dbReference>
<name>A0AAD8FPQ7_ACIOX</name>
<evidence type="ECO:0000256" key="5">
    <source>
        <dbReference type="ARBA" id="ARBA00023163"/>
    </source>
</evidence>
<dbReference type="GO" id="GO:0048511">
    <property type="term" value="P:rhythmic process"/>
    <property type="evidence" value="ECO:0007669"/>
    <property type="project" value="UniProtKB-KW"/>
</dbReference>
<dbReference type="PROSITE" id="PS50254">
    <property type="entry name" value="REL_2"/>
    <property type="match status" value="1"/>
</dbReference>
<evidence type="ECO:0000313" key="9">
    <source>
        <dbReference type="EMBL" id="KAK1150813.1"/>
    </source>
</evidence>
<dbReference type="PANTHER" id="PTHR24169:SF18">
    <property type="entry name" value="TRANSCRIPTION FACTOR RELB"/>
    <property type="match status" value="1"/>
</dbReference>
<dbReference type="InterPro" id="IPR002909">
    <property type="entry name" value="IPT_dom"/>
</dbReference>
<dbReference type="GO" id="GO:0007249">
    <property type="term" value="P:canonical NF-kappaB signal transduction"/>
    <property type="evidence" value="ECO:0007669"/>
    <property type="project" value="TreeGrafter"/>
</dbReference>
<dbReference type="FunFam" id="2.60.40.340:FF:000005">
    <property type="entry name" value="RELB proto-oncogene, NF-kB subunit"/>
    <property type="match status" value="1"/>
</dbReference>
<organism evidence="9 10">
    <name type="scientific">Acipenser oxyrinchus oxyrinchus</name>
    <dbReference type="NCBI Taxonomy" id="40147"/>
    <lineage>
        <taxon>Eukaryota</taxon>
        <taxon>Metazoa</taxon>
        <taxon>Chordata</taxon>
        <taxon>Craniata</taxon>
        <taxon>Vertebrata</taxon>
        <taxon>Euteleostomi</taxon>
        <taxon>Actinopterygii</taxon>
        <taxon>Chondrostei</taxon>
        <taxon>Acipenseriformes</taxon>
        <taxon>Acipenseridae</taxon>
        <taxon>Acipenser</taxon>
    </lineage>
</organism>
<evidence type="ECO:0000256" key="2">
    <source>
        <dbReference type="ARBA" id="ARBA00023015"/>
    </source>
</evidence>
<feature type="compositionally biased region" description="Gly residues" evidence="7">
    <location>
        <begin position="1"/>
        <end position="10"/>
    </location>
</feature>
<dbReference type="Proteomes" id="UP001230051">
    <property type="component" value="Unassembled WGS sequence"/>
</dbReference>
<dbReference type="InterPro" id="IPR014756">
    <property type="entry name" value="Ig_E-set"/>
</dbReference>
<dbReference type="GO" id="GO:0033554">
    <property type="term" value="P:cellular response to stress"/>
    <property type="evidence" value="ECO:0007669"/>
    <property type="project" value="TreeGrafter"/>
</dbReference>
<dbReference type="SUPFAM" id="SSF81296">
    <property type="entry name" value="E set domains"/>
    <property type="match status" value="1"/>
</dbReference>
<dbReference type="GO" id="GO:0045944">
    <property type="term" value="P:positive regulation of transcription by RNA polymerase II"/>
    <property type="evidence" value="ECO:0007669"/>
    <property type="project" value="TreeGrafter"/>
</dbReference>
<keyword evidence="6" id="KW-0539">Nucleus</keyword>
<dbReference type="GO" id="GO:0005829">
    <property type="term" value="C:cytosol"/>
    <property type="evidence" value="ECO:0007669"/>
    <property type="project" value="UniProtKB-ARBA"/>
</dbReference>
<dbReference type="PRINTS" id="PR00057">
    <property type="entry name" value="NFKBTNSCPFCT"/>
</dbReference>
<dbReference type="InterPro" id="IPR011539">
    <property type="entry name" value="RHD_DNA_bind_dom"/>
</dbReference>
<dbReference type="SMART" id="SM00429">
    <property type="entry name" value="IPT"/>
    <property type="match status" value="1"/>
</dbReference>
<keyword evidence="5" id="KW-0804">Transcription</keyword>
<dbReference type="InterPro" id="IPR037059">
    <property type="entry name" value="RHD_DNA_bind_dom_sf"/>
</dbReference>
<keyword evidence="4" id="KW-0010">Activator</keyword>
<evidence type="ECO:0000256" key="6">
    <source>
        <dbReference type="ARBA" id="ARBA00023242"/>
    </source>
</evidence>
<proteinExistence type="predicted"/>
<comment type="subcellular location">
    <subcellularLocation>
        <location evidence="1">Nucleus</location>
    </subcellularLocation>
</comment>
<dbReference type="FunFam" id="2.60.40.10:FF:000046">
    <property type="entry name" value="Nuclear factor NF-kappa-B p105 subunit"/>
    <property type="match status" value="1"/>
</dbReference>
<dbReference type="InterPro" id="IPR013783">
    <property type="entry name" value="Ig-like_fold"/>
</dbReference>
<dbReference type="GO" id="GO:0005634">
    <property type="term" value="C:nucleus"/>
    <property type="evidence" value="ECO:0007669"/>
    <property type="project" value="UniProtKB-SubCell"/>
</dbReference>
<evidence type="ECO:0000256" key="1">
    <source>
        <dbReference type="ARBA" id="ARBA00004123"/>
    </source>
</evidence>
<keyword evidence="10" id="KW-1185">Reference proteome</keyword>
<dbReference type="PANTHER" id="PTHR24169">
    <property type="entry name" value="NUCLEAR FACTOR NF-KAPPA-B PROTEIN"/>
    <property type="match status" value="1"/>
</dbReference>
<dbReference type="GO" id="GO:0000981">
    <property type="term" value="F:DNA-binding transcription factor activity, RNA polymerase II-specific"/>
    <property type="evidence" value="ECO:0007669"/>
    <property type="project" value="TreeGrafter"/>
</dbReference>
<gene>
    <name evidence="9" type="primary">Relb</name>
    <name evidence="9" type="ORF">AOXY_G33575</name>
</gene>
<reference evidence="9" key="1">
    <citation type="submission" date="2022-02" db="EMBL/GenBank/DDBJ databases">
        <title>Atlantic sturgeon de novo genome assembly.</title>
        <authorList>
            <person name="Stock M."/>
            <person name="Klopp C."/>
            <person name="Guiguen Y."/>
            <person name="Cabau C."/>
            <person name="Parinello H."/>
            <person name="Santidrian Yebra-Pimentel E."/>
            <person name="Kuhl H."/>
            <person name="Dirks R.P."/>
            <person name="Guessner J."/>
            <person name="Wuertz S."/>
            <person name="Du K."/>
            <person name="Schartl M."/>
        </authorList>
    </citation>
    <scope>NUCLEOTIDE SEQUENCE</scope>
    <source>
        <strain evidence="9">STURGEONOMICS-FGT-2020</strain>
        <tissue evidence="9">Whole blood</tissue>
    </source>
</reference>